<dbReference type="GO" id="GO:0000070">
    <property type="term" value="P:mitotic sister chromatid segregation"/>
    <property type="evidence" value="ECO:0007669"/>
    <property type="project" value="TreeGrafter"/>
</dbReference>
<dbReference type="AlphaFoldDB" id="A0A401PBP0"/>
<reference evidence="2 3" key="1">
    <citation type="journal article" date="2018" name="Nat. Ecol. Evol.">
        <title>Shark genomes provide insights into elasmobranch evolution and the origin of vertebrates.</title>
        <authorList>
            <person name="Hara Y"/>
            <person name="Yamaguchi K"/>
            <person name="Onimaru K"/>
            <person name="Kadota M"/>
            <person name="Koyanagi M"/>
            <person name="Keeley SD"/>
            <person name="Tatsumi K"/>
            <person name="Tanaka K"/>
            <person name="Motone F"/>
            <person name="Kageyama Y"/>
            <person name="Nozu R"/>
            <person name="Adachi N"/>
            <person name="Nishimura O"/>
            <person name="Nakagawa R"/>
            <person name="Tanegashima C"/>
            <person name="Kiyatake I"/>
            <person name="Matsumoto R"/>
            <person name="Murakumo K"/>
            <person name="Nishida K"/>
            <person name="Terakita A"/>
            <person name="Kuratani S"/>
            <person name="Sato K"/>
            <person name="Hyodo S Kuraku.S."/>
        </authorList>
    </citation>
    <scope>NUCLEOTIDE SEQUENCE [LARGE SCALE GENOMIC DNA]</scope>
</reference>
<dbReference type="PANTHER" id="PTHR31940:SF2">
    <property type="entry name" value="SMALL KINETOCHORE-ASSOCIATED PROTEIN"/>
    <property type="match status" value="1"/>
</dbReference>
<dbReference type="InterPro" id="IPR033373">
    <property type="entry name" value="SKAP"/>
</dbReference>
<dbReference type="PANTHER" id="PTHR31940">
    <property type="entry name" value="SMALL KINETOCHORE-ASSOCIATED PROTEIN"/>
    <property type="match status" value="1"/>
</dbReference>
<dbReference type="GO" id="GO:0000776">
    <property type="term" value="C:kinetochore"/>
    <property type="evidence" value="ECO:0007669"/>
    <property type="project" value="InterPro"/>
</dbReference>
<dbReference type="GO" id="GO:0007051">
    <property type="term" value="P:spindle organization"/>
    <property type="evidence" value="ECO:0007669"/>
    <property type="project" value="InterPro"/>
</dbReference>
<comment type="caution">
    <text evidence="2">The sequence shown here is derived from an EMBL/GenBank/DDBJ whole genome shotgun (WGS) entry which is preliminary data.</text>
</comment>
<dbReference type="GO" id="GO:0035371">
    <property type="term" value="C:microtubule plus-end"/>
    <property type="evidence" value="ECO:0007669"/>
    <property type="project" value="TreeGrafter"/>
</dbReference>
<dbReference type="EMBL" id="BFAA01004731">
    <property type="protein sequence ID" value="GCB70540.1"/>
    <property type="molecule type" value="Genomic_DNA"/>
</dbReference>
<dbReference type="GO" id="GO:0051988">
    <property type="term" value="P:regulation of attachment of spindle microtubules to kinetochore"/>
    <property type="evidence" value="ECO:0007669"/>
    <property type="project" value="InterPro"/>
</dbReference>
<dbReference type="Proteomes" id="UP000288216">
    <property type="component" value="Unassembled WGS sequence"/>
</dbReference>
<dbReference type="OMA" id="MTHADME"/>
<evidence type="ECO:0000313" key="3">
    <source>
        <dbReference type="Proteomes" id="UP000288216"/>
    </source>
</evidence>
<organism evidence="2 3">
    <name type="scientific">Scyliorhinus torazame</name>
    <name type="common">Cloudy catshark</name>
    <name type="synonym">Catulus torazame</name>
    <dbReference type="NCBI Taxonomy" id="75743"/>
    <lineage>
        <taxon>Eukaryota</taxon>
        <taxon>Metazoa</taxon>
        <taxon>Chordata</taxon>
        <taxon>Craniata</taxon>
        <taxon>Vertebrata</taxon>
        <taxon>Chondrichthyes</taxon>
        <taxon>Elasmobranchii</taxon>
        <taxon>Galeomorphii</taxon>
        <taxon>Galeoidea</taxon>
        <taxon>Carcharhiniformes</taxon>
        <taxon>Scyliorhinidae</taxon>
        <taxon>Scyliorhinus</taxon>
    </lineage>
</organism>
<feature type="coiled-coil region" evidence="1">
    <location>
        <begin position="218"/>
        <end position="245"/>
    </location>
</feature>
<feature type="coiled-coil region" evidence="1">
    <location>
        <begin position="113"/>
        <end position="151"/>
    </location>
</feature>
<dbReference type="OrthoDB" id="9940269at2759"/>
<dbReference type="GO" id="GO:0034451">
    <property type="term" value="C:centriolar satellite"/>
    <property type="evidence" value="ECO:0007669"/>
    <property type="project" value="TreeGrafter"/>
</dbReference>
<sequence>YCLPEEMQRSRLPVYQPRHTLAGMPPLEAPIAKIFRTDRVLQPSMRNLPAKPMLPKFERDLPRAFNFSHKMSSSSAVMFEAASKPCKVTLNKRKKVPSLSRMTRADMEKYMALKVVEAELRDQNQLLEVAQQQLKEELKLAKDQTNELMVKTESLQSEKEAMSKRLQNCIFLLENNLIDPVSANKIIEDHELKNACQRDTMVHVENLQAELETWDKYTAEKREKLQEVRLKLQKTKEESNKIVEDTDLIQKELEEWRISLNQSKQLLELDIECSEPCN</sequence>
<evidence type="ECO:0000313" key="2">
    <source>
        <dbReference type="EMBL" id="GCB70540.1"/>
    </source>
</evidence>
<proteinExistence type="predicted"/>
<accession>A0A401PBP0</accession>
<gene>
    <name evidence="2" type="ORF">scyTo_0010798</name>
</gene>
<keyword evidence="1" id="KW-0175">Coiled coil</keyword>
<protein>
    <submittedName>
        <fullName evidence="2">Uncharacterized protein</fullName>
    </submittedName>
</protein>
<dbReference type="STRING" id="75743.A0A401PBP0"/>
<feature type="non-terminal residue" evidence="2">
    <location>
        <position position="1"/>
    </location>
</feature>
<keyword evidence="3" id="KW-1185">Reference proteome</keyword>
<name>A0A401PBP0_SCYTO</name>
<evidence type="ECO:0000256" key="1">
    <source>
        <dbReference type="SAM" id="Coils"/>
    </source>
</evidence>
<dbReference type="GO" id="GO:0072686">
    <property type="term" value="C:mitotic spindle"/>
    <property type="evidence" value="ECO:0007669"/>
    <property type="project" value="TreeGrafter"/>
</dbReference>